<dbReference type="InterPro" id="IPR023214">
    <property type="entry name" value="HAD_sf"/>
</dbReference>
<dbReference type="AlphaFoldDB" id="A0AB73T7G7"/>
<evidence type="ECO:0000313" key="2">
    <source>
        <dbReference type="Proteomes" id="UP000245412"/>
    </source>
</evidence>
<dbReference type="PANTHER" id="PTHR10000:SF8">
    <property type="entry name" value="HAD SUPERFAMILY HYDROLASE-LIKE, TYPE 3"/>
    <property type="match status" value="1"/>
</dbReference>
<evidence type="ECO:0000313" key="1">
    <source>
        <dbReference type="EMBL" id="PWJ77541.1"/>
    </source>
</evidence>
<dbReference type="InterPro" id="IPR006379">
    <property type="entry name" value="HAD-SF_hydro_IIB"/>
</dbReference>
<organism evidence="1 2">
    <name type="scientific">Murimonas intestini</name>
    <dbReference type="NCBI Taxonomy" id="1337051"/>
    <lineage>
        <taxon>Bacteria</taxon>
        <taxon>Bacillati</taxon>
        <taxon>Bacillota</taxon>
        <taxon>Clostridia</taxon>
        <taxon>Lachnospirales</taxon>
        <taxon>Lachnospiraceae</taxon>
        <taxon>Murimonas</taxon>
    </lineage>
</organism>
<reference evidence="1 2" key="1">
    <citation type="submission" date="2018-05" db="EMBL/GenBank/DDBJ databases">
        <authorList>
            <person name="Goeker M."/>
            <person name="Huntemann M."/>
            <person name="Clum A."/>
            <person name="Pillay M."/>
            <person name="Palaniappan K."/>
            <person name="Varghese N."/>
            <person name="Mikhailova N."/>
            <person name="Stamatis D."/>
            <person name="Reddy T."/>
            <person name="Daum C."/>
            <person name="Shapiro N."/>
            <person name="Ivanova N."/>
            <person name="Kyrpides N."/>
            <person name="Woyke T."/>
        </authorList>
    </citation>
    <scope>NUCLEOTIDE SEQUENCE [LARGE SCALE GENOMIC DNA]</scope>
    <source>
        <strain evidence="1 2">DSM 26524</strain>
    </source>
</reference>
<dbReference type="SFLD" id="SFLDG01140">
    <property type="entry name" value="C2.B:_Phosphomannomutase_and_P"/>
    <property type="match status" value="1"/>
</dbReference>
<dbReference type="SFLD" id="SFLDS00003">
    <property type="entry name" value="Haloacid_Dehalogenase"/>
    <property type="match status" value="1"/>
</dbReference>
<comment type="caution">
    <text evidence="1">The sequence shown here is derived from an EMBL/GenBank/DDBJ whole genome shotgun (WGS) entry which is preliminary data.</text>
</comment>
<proteinExistence type="predicted"/>
<dbReference type="GO" id="GO:0005829">
    <property type="term" value="C:cytosol"/>
    <property type="evidence" value="ECO:0007669"/>
    <property type="project" value="TreeGrafter"/>
</dbReference>
<protein>
    <recommendedName>
        <fullName evidence="3">HAD family phosphatase</fullName>
    </recommendedName>
</protein>
<dbReference type="GO" id="GO:0000287">
    <property type="term" value="F:magnesium ion binding"/>
    <property type="evidence" value="ECO:0007669"/>
    <property type="project" value="TreeGrafter"/>
</dbReference>
<dbReference type="EMBL" id="QGGY01000003">
    <property type="protein sequence ID" value="PWJ77541.1"/>
    <property type="molecule type" value="Genomic_DNA"/>
</dbReference>
<dbReference type="Pfam" id="PF08282">
    <property type="entry name" value="Hydrolase_3"/>
    <property type="match status" value="1"/>
</dbReference>
<dbReference type="SUPFAM" id="SSF56784">
    <property type="entry name" value="HAD-like"/>
    <property type="match status" value="1"/>
</dbReference>
<dbReference type="Proteomes" id="UP000245412">
    <property type="component" value="Unassembled WGS sequence"/>
</dbReference>
<dbReference type="InterPro" id="IPR036412">
    <property type="entry name" value="HAD-like_sf"/>
</dbReference>
<keyword evidence="2" id="KW-1185">Reference proteome</keyword>
<dbReference type="RefSeq" id="WP_109625633.1">
    <property type="nucleotide sequence ID" value="NZ_JANKBI010000002.1"/>
</dbReference>
<dbReference type="NCBIfam" id="TIGR01484">
    <property type="entry name" value="HAD-SF-IIB"/>
    <property type="match status" value="1"/>
</dbReference>
<accession>A0AB73T7G7</accession>
<dbReference type="Gene3D" id="3.30.1240.10">
    <property type="match status" value="1"/>
</dbReference>
<sequence length="263" mass="29583">MIKLIASDIDGTLLPEGTDRINREIFDVILKLKEQGIMFAAASGRQYNSIYELFQPVAHEMIFICENGAYVNCRGYQMSASVMDRQMTEDVIRYIRGLDGCFLTASCTDAMYIETADEKFGRLLTEGYHNKIKIVEDVLAEDLDIIKMSIYKETGIHDIAEETIKRWGDKMHVTVAGDIWIDFMDKKTDKGNAIKTIQEVMHILPEETMVFGDNHNDLGMMKRAVESYAVANAQPAVIEAANNLADKNVNDGVLKVLKTLLGE</sequence>
<dbReference type="NCBIfam" id="TIGR00099">
    <property type="entry name" value="Cof-subfamily"/>
    <property type="match status" value="1"/>
</dbReference>
<gene>
    <name evidence="1" type="ORF">C7383_103387</name>
</gene>
<dbReference type="InterPro" id="IPR000150">
    <property type="entry name" value="Cof"/>
</dbReference>
<dbReference type="Gene3D" id="3.40.50.1000">
    <property type="entry name" value="HAD superfamily/HAD-like"/>
    <property type="match status" value="1"/>
</dbReference>
<dbReference type="PANTHER" id="PTHR10000">
    <property type="entry name" value="PHOSPHOSERINE PHOSPHATASE"/>
    <property type="match status" value="1"/>
</dbReference>
<name>A0AB73T7G7_9FIRM</name>
<dbReference type="GO" id="GO:0016791">
    <property type="term" value="F:phosphatase activity"/>
    <property type="evidence" value="ECO:0007669"/>
    <property type="project" value="TreeGrafter"/>
</dbReference>
<evidence type="ECO:0008006" key="3">
    <source>
        <dbReference type="Google" id="ProtNLM"/>
    </source>
</evidence>